<evidence type="ECO:0000256" key="2">
    <source>
        <dbReference type="SAM" id="Phobius"/>
    </source>
</evidence>
<dbReference type="Proteomes" id="UP000298138">
    <property type="component" value="Unassembled WGS sequence"/>
</dbReference>
<keyword evidence="2" id="KW-0472">Membrane</keyword>
<dbReference type="AlphaFoldDB" id="A0A4S2MMV4"/>
<reference evidence="3 4" key="1">
    <citation type="submission" date="2019-04" db="EMBL/GenBank/DDBJ databases">
        <title>Comparative genomics and transcriptomics to analyze fruiting body development in filamentous ascomycetes.</title>
        <authorList>
            <consortium name="DOE Joint Genome Institute"/>
            <person name="Lutkenhaus R."/>
            <person name="Traeger S."/>
            <person name="Breuer J."/>
            <person name="Kuo A."/>
            <person name="Lipzen A."/>
            <person name="Pangilinan J."/>
            <person name="Dilworth D."/>
            <person name="Sandor L."/>
            <person name="Poggeler S."/>
            <person name="Barry K."/>
            <person name="Grigoriev I.V."/>
            <person name="Nowrousian M."/>
        </authorList>
    </citation>
    <scope>NUCLEOTIDE SEQUENCE [LARGE SCALE GENOMIC DNA]</scope>
    <source>
        <strain evidence="3 4">CBS 389.68</strain>
    </source>
</reference>
<dbReference type="InParanoid" id="A0A4S2MMV4"/>
<keyword evidence="2" id="KW-1133">Transmembrane helix</keyword>
<organism evidence="3 4">
    <name type="scientific">Ascodesmis nigricans</name>
    <dbReference type="NCBI Taxonomy" id="341454"/>
    <lineage>
        <taxon>Eukaryota</taxon>
        <taxon>Fungi</taxon>
        <taxon>Dikarya</taxon>
        <taxon>Ascomycota</taxon>
        <taxon>Pezizomycotina</taxon>
        <taxon>Pezizomycetes</taxon>
        <taxon>Pezizales</taxon>
        <taxon>Ascodesmidaceae</taxon>
        <taxon>Ascodesmis</taxon>
    </lineage>
</organism>
<evidence type="ECO:0000256" key="1">
    <source>
        <dbReference type="SAM" id="MobiDB-lite"/>
    </source>
</evidence>
<evidence type="ECO:0000313" key="3">
    <source>
        <dbReference type="EMBL" id="TGZ78402.1"/>
    </source>
</evidence>
<feature type="transmembrane region" description="Helical" evidence="2">
    <location>
        <begin position="29"/>
        <end position="49"/>
    </location>
</feature>
<proteinExistence type="predicted"/>
<gene>
    <name evidence="3" type="ORF">EX30DRAFT_351131</name>
</gene>
<name>A0A4S2MMV4_9PEZI</name>
<sequence>MPVLSYRRTMRYSQGVGSYSSYMYYRYAYASYVHTYIDAGIAGIVYVMIRINTIRRYIIICDILSRNLKITGIQRTKHQPDAVGRPTAVALQREPRSSRTPALTPVPGRSAGCLCCAVIETPR</sequence>
<evidence type="ECO:0000313" key="4">
    <source>
        <dbReference type="Proteomes" id="UP000298138"/>
    </source>
</evidence>
<keyword evidence="4" id="KW-1185">Reference proteome</keyword>
<accession>A0A4S2MMV4</accession>
<keyword evidence="2" id="KW-0812">Transmembrane</keyword>
<dbReference type="EMBL" id="ML220142">
    <property type="protein sequence ID" value="TGZ78402.1"/>
    <property type="molecule type" value="Genomic_DNA"/>
</dbReference>
<feature type="region of interest" description="Disordered" evidence="1">
    <location>
        <begin position="79"/>
        <end position="103"/>
    </location>
</feature>
<protein>
    <submittedName>
        <fullName evidence="3">Uncharacterized protein</fullName>
    </submittedName>
</protein>